<dbReference type="GeneTree" id="ENSGT00940000156507"/>
<keyword evidence="9 12" id="KW-0472">Membrane</keyword>
<feature type="transmembrane region" description="Helical" evidence="12">
    <location>
        <begin position="73"/>
        <end position="93"/>
    </location>
</feature>
<dbReference type="PROSITE" id="PS01022">
    <property type="entry name" value="PTR2_1"/>
    <property type="match status" value="1"/>
</dbReference>
<dbReference type="CDD" id="cd17411">
    <property type="entry name" value="MFS_SLC15A2"/>
    <property type="match status" value="1"/>
</dbReference>
<dbReference type="PANTHER" id="PTHR11654">
    <property type="entry name" value="OLIGOPEPTIDE TRANSPORTER-RELATED"/>
    <property type="match status" value="1"/>
</dbReference>
<sequence length="723" mass="80898">MAQQKIKTDDETEKDALQSNGKRVPMLCGTKYPLSIGFVIVNEFCERFSFYGMKAILTLYFTSFLHWDDNLSTAIYHAFTGLAYFTPVFGALIADSWLGKYRTIIYLSLVYVVGHVVKSVGAIPTVGDQQLHMILSMIGLFLIALGTGGIKPCVAAFGGDQFEEENVRERSKFFSIFYLSINAGSLISTFVTPILRADVQCFGGDCYALAFGIPAILMVVALVVFIAGSPMYKKYPPQGNILFEVCQCIGFAMTNRWKNRSRDIAKRDHWLDWAEEKYPKQLIRDIKMVCRVLFLYLPLPMFWALFDQQGSRWTLQATRMNADFGGGFVLQPDQMQTINSILILVFIPIFDLGIYPLTTKCKLNLTELLMIIIIIIIIILAFDVASAAVGLSTQKSVIAEPGARESYIQILNLRPDRVTVNLPGYGHDFPLTMESYQDPEKYVKLNLASESEVLTFEIRYGTHNKSCSHSIKSRESYSLVLSQEGSNLHCKLLEDIILKPEKGQARIRILNAHTQDMNVTLGHVDFGMVPANITSSEYQLLERGIYTGRSRIGGTDYTLEAGLIDFGATYTIIAVGPEGSTMVIRKTEDIKANVVHIAWQAPQYILMSAGEVMFSITGVSFSYSQAPATMKAVLQSGWLLTVAFGNVIVIIVAKAAYMSQWAEFLLFAALLLAVCVIFSIMAYFYTYVDSSQFMDEDKEEKETAKPPPPEDIHLTTIDKQTYM</sequence>
<keyword evidence="6" id="KW-0571">Peptide transport</keyword>
<dbReference type="OMA" id="AFKGWRK"/>
<dbReference type="InterPro" id="IPR000109">
    <property type="entry name" value="POT_fam"/>
</dbReference>
<dbReference type="InParanoid" id="A0A4W3JCI3"/>
<dbReference type="PROSITE" id="PS01023">
    <property type="entry name" value="PTR2_2"/>
    <property type="match status" value="1"/>
</dbReference>
<dbReference type="GO" id="GO:0015031">
    <property type="term" value="P:protein transport"/>
    <property type="evidence" value="ECO:0007669"/>
    <property type="project" value="UniProtKB-KW"/>
</dbReference>
<evidence type="ECO:0000256" key="4">
    <source>
        <dbReference type="ARBA" id="ARBA00022692"/>
    </source>
</evidence>
<feature type="transmembrane region" description="Helical" evidence="12">
    <location>
        <begin position="369"/>
        <end position="391"/>
    </location>
</feature>
<evidence type="ECO:0000256" key="3">
    <source>
        <dbReference type="ARBA" id="ARBA00022448"/>
    </source>
</evidence>
<feature type="transmembrane region" description="Helical" evidence="12">
    <location>
        <begin position="288"/>
        <end position="306"/>
    </location>
</feature>
<protein>
    <submittedName>
        <fullName evidence="13">Solute carrier family 15 member 2</fullName>
    </submittedName>
</protein>
<comment type="subcellular location">
    <subcellularLocation>
        <location evidence="1 10">Membrane</location>
        <topology evidence="1 10">Multi-pass membrane protein</topology>
    </subcellularLocation>
</comment>
<keyword evidence="8 12" id="KW-1133">Transmembrane helix</keyword>
<keyword evidence="14" id="KW-1185">Reference proteome</keyword>
<dbReference type="Pfam" id="PF00854">
    <property type="entry name" value="PTR2"/>
    <property type="match status" value="2"/>
</dbReference>
<evidence type="ECO:0000256" key="10">
    <source>
        <dbReference type="RuleBase" id="RU003755"/>
    </source>
</evidence>
<evidence type="ECO:0000256" key="12">
    <source>
        <dbReference type="SAM" id="Phobius"/>
    </source>
</evidence>
<dbReference type="FunFam" id="1.20.1250.20:FF:000049">
    <property type="entry name" value="Solute carrier family 15 member 2"/>
    <property type="match status" value="1"/>
</dbReference>
<evidence type="ECO:0000313" key="14">
    <source>
        <dbReference type="Proteomes" id="UP000314986"/>
    </source>
</evidence>
<evidence type="ECO:0000313" key="13">
    <source>
        <dbReference type="Ensembl" id="ENSCMIP00000041064.1"/>
    </source>
</evidence>
<evidence type="ECO:0000256" key="6">
    <source>
        <dbReference type="ARBA" id="ARBA00022856"/>
    </source>
</evidence>
<reference evidence="14" key="3">
    <citation type="journal article" date="2014" name="Nature">
        <title>Elephant shark genome provides unique insights into gnathostome evolution.</title>
        <authorList>
            <consortium name="International Elephant Shark Genome Sequencing Consortium"/>
            <person name="Venkatesh B."/>
            <person name="Lee A.P."/>
            <person name="Ravi V."/>
            <person name="Maurya A.K."/>
            <person name="Lian M.M."/>
            <person name="Swann J.B."/>
            <person name="Ohta Y."/>
            <person name="Flajnik M.F."/>
            <person name="Sutoh Y."/>
            <person name="Kasahara M."/>
            <person name="Hoon S."/>
            <person name="Gangu V."/>
            <person name="Roy S.W."/>
            <person name="Irimia M."/>
            <person name="Korzh V."/>
            <person name="Kondrychyn I."/>
            <person name="Lim Z.W."/>
            <person name="Tay B.H."/>
            <person name="Tohari S."/>
            <person name="Kong K.W."/>
            <person name="Ho S."/>
            <person name="Lorente-Galdos B."/>
            <person name="Quilez J."/>
            <person name="Marques-Bonet T."/>
            <person name="Raney B.J."/>
            <person name="Ingham P.W."/>
            <person name="Tay A."/>
            <person name="Hillier L.W."/>
            <person name="Minx P."/>
            <person name="Boehm T."/>
            <person name="Wilson R.K."/>
            <person name="Brenner S."/>
            <person name="Warren W.C."/>
        </authorList>
    </citation>
    <scope>NUCLEOTIDE SEQUENCE [LARGE SCALE GENOMIC DNA]</scope>
</reference>
<dbReference type="GO" id="GO:0015293">
    <property type="term" value="F:symporter activity"/>
    <property type="evidence" value="ECO:0007669"/>
    <property type="project" value="UniProtKB-KW"/>
</dbReference>
<evidence type="ECO:0000256" key="7">
    <source>
        <dbReference type="ARBA" id="ARBA00022927"/>
    </source>
</evidence>
<reference evidence="14" key="1">
    <citation type="journal article" date="2006" name="Science">
        <title>Ancient noncoding elements conserved in the human genome.</title>
        <authorList>
            <person name="Venkatesh B."/>
            <person name="Kirkness E.F."/>
            <person name="Loh Y.H."/>
            <person name="Halpern A.L."/>
            <person name="Lee A.P."/>
            <person name="Johnson J."/>
            <person name="Dandona N."/>
            <person name="Viswanathan L.D."/>
            <person name="Tay A."/>
            <person name="Venter J.C."/>
            <person name="Strausberg R.L."/>
            <person name="Brenner S."/>
        </authorList>
    </citation>
    <scope>NUCLEOTIDE SEQUENCE [LARGE SCALE GENOMIC DNA]</scope>
</reference>
<accession>A0A4W3JCI3</accession>
<comment type="similarity">
    <text evidence="2 10">Belongs to the major facilitator superfamily. Proton-dependent oligopeptide transporter (POT/PTR) (TC 2.A.17) family.</text>
</comment>
<keyword evidence="7" id="KW-0653">Protein transport</keyword>
<dbReference type="STRING" id="7868.ENSCMIP00000041064"/>
<dbReference type="Proteomes" id="UP000314986">
    <property type="component" value="Unassembled WGS sequence"/>
</dbReference>
<evidence type="ECO:0000256" key="5">
    <source>
        <dbReference type="ARBA" id="ARBA00022847"/>
    </source>
</evidence>
<evidence type="ECO:0000256" key="2">
    <source>
        <dbReference type="ARBA" id="ARBA00005982"/>
    </source>
</evidence>
<keyword evidence="5" id="KW-0769">Symport</keyword>
<dbReference type="GO" id="GO:0016020">
    <property type="term" value="C:membrane"/>
    <property type="evidence" value="ECO:0007669"/>
    <property type="project" value="UniProtKB-SubCell"/>
</dbReference>
<feature type="transmembrane region" description="Helical" evidence="12">
    <location>
        <begin position="207"/>
        <end position="228"/>
    </location>
</feature>
<evidence type="ECO:0000256" key="8">
    <source>
        <dbReference type="ARBA" id="ARBA00022989"/>
    </source>
</evidence>
<keyword evidence="3 10" id="KW-0813">Transport</keyword>
<organism evidence="13 14">
    <name type="scientific">Callorhinchus milii</name>
    <name type="common">Ghost shark</name>
    <dbReference type="NCBI Taxonomy" id="7868"/>
    <lineage>
        <taxon>Eukaryota</taxon>
        <taxon>Metazoa</taxon>
        <taxon>Chordata</taxon>
        <taxon>Craniata</taxon>
        <taxon>Vertebrata</taxon>
        <taxon>Chondrichthyes</taxon>
        <taxon>Holocephali</taxon>
        <taxon>Chimaeriformes</taxon>
        <taxon>Callorhinchidae</taxon>
        <taxon>Callorhinchus</taxon>
    </lineage>
</organism>
<dbReference type="Gene3D" id="1.20.1250.20">
    <property type="entry name" value="MFS general substrate transporter like domains"/>
    <property type="match status" value="2"/>
</dbReference>
<proteinExistence type="inferred from homology"/>
<dbReference type="GO" id="GO:0035673">
    <property type="term" value="F:oligopeptide transmembrane transporter activity"/>
    <property type="evidence" value="ECO:0007669"/>
    <property type="project" value="InterPro"/>
</dbReference>
<dbReference type="AlphaFoldDB" id="A0A4W3JCI3"/>
<feature type="transmembrane region" description="Helical" evidence="12">
    <location>
        <begin position="133"/>
        <end position="154"/>
    </location>
</feature>
<dbReference type="SUPFAM" id="SSF103473">
    <property type="entry name" value="MFS general substrate transporter"/>
    <property type="match status" value="1"/>
</dbReference>
<feature type="transmembrane region" description="Helical" evidence="12">
    <location>
        <begin position="105"/>
        <end position="127"/>
    </location>
</feature>
<evidence type="ECO:0000256" key="9">
    <source>
        <dbReference type="ARBA" id="ARBA00023136"/>
    </source>
</evidence>
<feature type="transmembrane region" description="Helical" evidence="12">
    <location>
        <begin position="664"/>
        <end position="685"/>
    </location>
</feature>
<feature type="transmembrane region" description="Helical" evidence="12">
    <location>
        <begin position="175"/>
        <end position="195"/>
    </location>
</feature>
<reference evidence="14" key="2">
    <citation type="journal article" date="2007" name="PLoS Biol.">
        <title>Survey sequencing and comparative analysis of the elephant shark (Callorhinchus milii) genome.</title>
        <authorList>
            <person name="Venkatesh B."/>
            <person name="Kirkness E.F."/>
            <person name="Loh Y.H."/>
            <person name="Halpern A.L."/>
            <person name="Lee A.P."/>
            <person name="Johnson J."/>
            <person name="Dandona N."/>
            <person name="Viswanathan L.D."/>
            <person name="Tay A."/>
            <person name="Venter J.C."/>
            <person name="Strausberg R.L."/>
            <person name="Brenner S."/>
        </authorList>
    </citation>
    <scope>NUCLEOTIDE SEQUENCE [LARGE SCALE GENOMIC DNA]</scope>
</reference>
<feature type="transmembrane region" description="Helical" evidence="12">
    <location>
        <begin position="48"/>
        <end position="67"/>
    </location>
</feature>
<feature type="compositionally biased region" description="Basic and acidic residues" evidence="11">
    <location>
        <begin position="700"/>
        <end position="713"/>
    </location>
</feature>
<keyword evidence="4 10" id="KW-0812">Transmembrane</keyword>
<dbReference type="InterPro" id="IPR036259">
    <property type="entry name" value="MFS_trans_sf"/>
</dbReference>
<name>A0A4W3JCI3_CALMI</name>
<dbReference type="Ensembl" id="ENSCMIT00000041644.1">
    <property type="protein sequence ID" value="ENSCMIP00000041064.1"/>
    <property type="gene ID" value="ENSCMIG00000017105.1"/>
</dbReference>
<reference evidence="13" key="4">
    <citation type="submission" date="2025-08" db="UniProtKB">
        <authorList>
            <consortium name="Ensembl"/>
        </authorList>
    </citation>
    <scope>IDENTIFICATION</scope>
</reference>
<evidence type="ECO:0000256" key="1">
    <source>
        <dbReference type="ARBA" id="ARBA00004141"/>
    </source>
</evidence>
<feature type="region of interest" description="Disordered" evidence="11">
    <location>
        <begin position="698"/>
        <end position="723"/>
    </location>
</feature>
<dbReference type="InterPro" id="IPR043381">
    <property type="entry name" value="SLC15A2"/>
</dbReference>
<feature type="transmembrane region" description="Helical" evidence="12">
    <location>
        <begin position="637"/>
        <end position="657"/>
    </location>
</feature>
<dbReference type="InterPro" id="IPR018456">
    <property type="entry name" value="PTR2_symporter_CS"/>
</dbReference>
<feature type="transmembrane region" description="Helical" evidence="12">
    <location>
        <begin position="338"/>
        <end position="357"/>
    </location>
</feature>
<evidence type="ECO:0000256" key="11">
    <source>
        <dbReference type="SAM" id="MobiDB-lite"/>
    </source>
</evidence>
<reference evidence="13" key="5">
    <citation type="submission" date="2025-09" db="UniProtKB">
        <authorList>
            <consortium name="Ensembl"/>
        </authorList>
    </citation>
    <scope>IDENTIFICATION</scope>
</reference>